<feature type="region of interest" description="Disordered" evidence="1">
    <location>
        <begin position="1"/>
        <end position="82"/>
    </location>
</feature>
<dbReference type="EMBL" id="BSCH01000004">
    <property type="protein sequence ID" value="GLG89480.1"/>
    <property type="molecule type" value="Genomic_DNA"/>
</dbReference>
<dbReference type="RefSeq" id="WP_281844600.1">
    <property type="nucleotide sequence ID" value="NZ_BSCH01000004.1"/>
</dbReference>
<feature type="compositionally biased region" description="Basic and acidic residues" evidence="1">
    <location>
        <begin position="63"/>
        <end position="80"/>
    </location>
</feature>
<keyword evidence="2" id="KW-0472">Membrane</keyword>
<name>A0A9W6FF46_9FIRM</name>
<reference evidence="3" key="1">
    <citation type="submission" date="2022-11" db="EMBL/GenBank/DDBJ databases">
        <title>Draft genome sequence of Sellimonas catena strain 18CBH55.</title>
        <authorList>
            <person name="Atsushi H."/>
            <person name="Moriya O."/>
            <person name="Mitsuo S."/>
        </authorList>
    </citation>
    <scope>NUCLEOTIDE SEQUENCE</scope>
    <source>
        <strain evidence="3">18CBH55</strain>
    </source>
</reference>
<keyword evidence="2" id="KW-0812">Transmembrane</keyword>
<dbReference type="AlphaFoldDB" id="A0A9W6FF46"/>
<reference evidence="3" key="2">
    <citation type="submission" date="2022-11" db="EMBL/GenBank/DDBJ databases">
        <title>Draft genome sequence of Sellimonas catena strain 18CBH55.</title>
        <authorList>
            <person name="Hisatomi A."/>
            <person name="Ohkuma M."/>
            <person name="Sakamoto M."/>
        </authorList>
    </citation>
    <scope>NUCLEOTIDE SEQUENCE</scope>
    <source>
        <strain evidence="3">18CBH55</strain>
    </source>
</reference>
<proteinExistence type="predicted"/>
<organism evidence="3 4">
    <name type="scientific">Sellimonas catena</name>
    <dbReference type="NCBI Taxonomy" id="2994035"/>
    <lineage>
        <taxon>Bacteria</taxon>
        <taxon>Bacillati</taxon>
        <taxon>Bacillota</taxon>
        <taxon>Clostridia</taxon>
        <taxon>Lachnospirales</taxon>
        <taxon>Lachnospiraceae</taxon>
        <taxon>Sellimonas</taxon>
    </lineage>
</organism>
<dbReference type="Proteomes" id="UP001145094">
    <property type="component" value="Unassembled WGS sequence"/>
</dbReference>
<reference evidence="3" key="3">
    <citation type="journal article" date="2023" name="Int. J. Syst. Evol. Microbiol.">
        <title>Sellimonas catena sp. nov., isolated from human faeces.</title>
        <authorList>
            <person name="Hisatomi A."/>
            <person name="Ohkuma M."/>
            <person name="Sakamoto M."/>
        </authorList>
    </citation>
    <scope>NUCLEOTIDE SEQUENCE</scope>
    <source>
        <strain evidence="3">18CBH55</strain>
    </source>
</reference>
<evidence type="ECO:0000256" key="1">
    <source>
        <dbReference type="SAM" id="MobiDB-lite"/>
    </source>
</evidence>
<evidence type="ECO:0000256" key="2">
    <source>
        <dbReference type="SAM" id="Phobius"/>
    </source>
</evidence>
<evidence type="ECO:0000313" key="4">
    <source>
        <dbReference type="Proteomes" id="UP001145094"/>
    </source>
</evidence>
<gene>
    <name evidence="3" type="ORF">Selli2_09070</name>
</gene>
<comment type="caution">
    <text evidence="3">The sequence shown here is derived from an EMBL/GenBank/DDBJ whole genome shotgun (WGS) entry which is preliminary data.</text>
</comment>
<accession>A0A9W6FF46</accession>
<keyword evidence="2" id="KW-1133">Transmembrane helix</keyword>
<protein>
    <submittedName>
        <fullName evidence="3">Uncharacterized protein</fullName>
    </submittedName>
</protein>
<evidence type="ECO:0000313" key="3">
    <source>
        <dbReference type="EMBL" id="GLG89480.1"/>
    </source>
</evidence>
<feature type="compositionally biased region" description="Acidic residues" evidence="1">
    <location>
        <begin position="41"/>
        <end position="62"/>
    </location>
</feature>
<feature type="transmembrane region" description="Helical" evidence="2">
    <location>
        <begin position="189"/>
        <end position="208"/>
    </location>
</feature>
<sequence>MSELEKKVLEGNLEADEVKEEKEEVAMETETAAPEEAVEKPEEECAEEDTAEQEDQTEEAQDEPAKEKAERMSKKETISEKRRKTMVTDSQYLRYIAEMRKADSELAIAKAQSAELVMQMDRFKKHYVEYEKHMAKLLQNIDENYSVQKTELLNLSGEIRKNSASMESKIDEEIGRLSEELKRKQRIKFFLLLVSSITFPIVLILMILSMCNII</sequence>